<feature type="domain" description="Glycosyltransferase 2-like" evidence="9">
    <location>
        <begin position="16"/>
        <end position="148"/>
    </location>
</feature>
<evidence type="ECO:0000256" key="5">
    <source>
        <dbReference type="ARBA" id="ARBA00022985"/>
    </source>
</evidence>
<evidence type="ECO:0000259" key="9">
    <source>
        <dbReference type="Pfam" id="PF00535"/>
    </source>
</evidence>
<feature type="transmembrane region" description="Helical" evidence="8">
    <location>
        <begin position="238"/>
        <end position="259"/>
    </location>
</feature>
<evidence type="ECO:0000256" key="6">
    <source>
        <dbReference type="ARBA" id="ARBA00022989"/>
    </source>
</evidence>
<dbReference type="InterPro" id="IPR050256">
    <property type="entry name" value="Glycosyltransferase_2"/>
</dbReference>
<dbReference type="Gene3D" id="3.90.550.10">
    <property type="entry name" value="Spore Coat Polysaccharide Biosynthesis Protein SpsA, Chain A"/>
    <property type="match status" value="1"/>
</dbReference>
<name>A0A502CEW4_9GAMM</name>
<feature type="transmembrane region" description="Helical" evidence="8">
    <location>
        <begin position="271"/>
        <end position="296"/>
    </location>
</feature>
<dbReference type="AlphaFoldDB" id="A0A502CEW4"/>
<dbReference type="InterPro" id="IPR029044">
    <property type="entry name" value="Nucleotide-diphossugar_trans"/>
</dbReference>
<dbReference type="GO" id="GO:0099621">
    <property type="term" value="F:undecaprenyl-phosphate 4-deoxy-4-formamido-L-arabinose transferase activity"/>
    <property type="evidence" value="ECO:0007669"/>
    <property type="project" value="TreeGrafter"/>
</dbReference>
<keyword evidence="3 10" id="KW-0808">Transferase</keyword>
<dbReference type="Pfam" id="PF00535">
    <property type="entry name" value="Glycos_transf_2"/>
    <property type="match status" value="1"/>
</dbReference>
<dbReference type="PANTHER" id="PTHR48090">
    <property type="entry name" value="UNDECAPRENYL-PHOSPHATE 4-DEOXY-4-FORMAMIDO-L-ARABINOSE TRANSFERASE-RELATED"/>
    <property type="match status" value="1"/>
</dbReference>
<evidence type="ECO:0000256" key="8">
    <source>
        <dbReference type="SAM" id="Phobius"/>
    </source>
</evidence>
<gene>
    <name evidence="10" type="ORF">EAH88_01210</name>
</gene>
<dbReference type="SUPFAM" id="SSF53448">
    <property type="entry name" value="Nucleotide-diphospho-sugar transferases"/>
    <property type="match status" value="1"/>
</dbReference>
<dbReference type="PANTHER" id="PTHR48090:SF3">
    <property type="entry name" value="UNDECAPRENYL-PHOSPHATE 4-DEOXY-4-FORMAMIDO-L-ARABINOSE TRANSFERASE"/>
    <property type="match status" value="1"/>
</dbReference>
<evidence type="ECO:0000256" key="7">
    <source>
        <dbReference type="ARBA" id="ARBA00023136"/>
    </source>
</evidence>
<evidence type="ECO:0000313" key="10">
    <source>
        <dbReference type="EMBL" id="TPG11200.1"/>
    </source>
</evidence>
<evidence type="ECO:0000256" key="2">
    <source>
        <dbReference type="ARBA" id="ARBA00022676"/>
    </source>
</evidence>
<evidence type="ECO:0000313" key="11">
    <source>
        <dbReference type="Proteomes" id="UP000319486"/>
    </source>
</evidence>
<keyword evidence="2" id="KW-0328">Glycosyltransferase</keyword>
<keyword evidence="4 8" id="KW-0812">Transmembrane</keyword>
<reference evidence="10 11" key="1">
    <citation type="journal article" date="2019" name="Environ. Microbiol.">
        <title>Species interactions and distinct microbial communities in high Arctic permafrost affected cryosols are associated with the CH4 and CO2 gas fluxes.</title>
        <authorList>
            <person name="Altshuler I."/>
            <person name="Hamel J."/>
            <person name="Turney S."/>
            <person name="Magnuson E."/>
            <person name="Levesque R."/>
            <person name="Greer C."/>
            <person name="Whyte L.G."/>
        </authorList>
    </citation>
    <scope>NUCLEOTIDE SEQUENCE [LARGE SCALE GENOMIC DNA]</scope>
    <source>
        <strain evidence="10 11">S13Y</strain>
    </source>
</reference>
<evidence type="ECO:0000256" key="4">
    <source>
        <dbReference type="ARBA" id="ARBA00022692"/>
    </source>
</evidence>
<keyword evidence="5" id="KW-0448">Lipopolysaccharide biosynthesis</keyword>
<dbReference type="CDD" id="cd04187">
    <property type="entry name" value="DPM1_like_bac"/>
    <property type="match status" value="1"/>
</dbReference>
<dbReference type="EMBL" id="RCZO01000001">
    <property type="protein sequence ID" value="TPG11200.1"/>
    <property type="molecule type" value="Genomic_DNA"/>
</dbReference>
<dbReference type="GO" id="GO:0005886">
    <property type="term" value="C:plasma membrane"/>
    <property type="evidence" value="ECO:0007669"/>
    <property type="project" value="TreeGrafter"/>
</dbReference>
<evidence type="ECO:0000256" key="1">
    <source>
        <dbReference type="ARBA" id="ARBA00022475"/>
    </source>
</evidence>
<keyword evidence="11" id="KW-1185">Reference proteome</keyword>
<dbReference type="Proteomes" id="UP000319486">
    <property type="component" value="Unassembled WGS sequence"/>
</dbReference>
<comment type="caution">
    <text evidence="10">The sequence shown here is derived from an EMBL/GenBank/DDBJ whole genome shotgun (WGS) entry which is preliminary data.</text>
</comment>
<dbReference type="GO" id="GO:0009103">
    <property type="term" value="P:lipopolysaccharide biosynthetic process"/>
    <property type="evidence" value="ECO:0007669"/>
    <property type="project" value="UniProtKB-KW"/>
</dbReference>
<organism evidence="10 11">
    <name type="scientific">Rhodanobacter glycinis</name>
    <dbReference type="NCBI Taxonomy" id="582702"/>
    <lineage>
        <taxon>Bacteria</taxon>
        <taxon>Pseudomonadati</taxon>
        <taxon>Pseudomonadota</taxon>
        <taxon>Gammaproteobacteria</taxon>
        <taxon>Lysobacterales</taxon>
        <taxon>Rhodanobacteraceae</taxon>
        <taxon>Rhodanobacter</taxon>
    </lineage>
</organism>
<keyword evidence="7 8" id="KW-0472">Membrane</keyword>
<sequence length="318" mass="35254">MAFGITVETIDVPVLSIVVPVYRGRESLDELCARLIATCLEYCISFEILLVEDCGGDDSWTLIEQLAAAHSEVRGIRLSRNFGQHAATLCGIARASGEWVLTIDDDLEQPPESIPALLAKGKEGHDIVYGVFPQRSHRWWRNATSEIARRIFRAAIPSLNYEYTSFRLIRGPIARALISFDSPFPFVDGYLSWLTSRYAKIDVPHLDRAHGSSTYTVRKLIVHTINILITFSDLPLRLASWLGIFSSLLGFGWLASIVVAKLVGNITTSGYTSLMAGIVFFGGLQLLVLGVIGQYIGRINFKSSRKPLFLIAHDTLNP</sequence>
<keyword evidence="1" id="KW-1003">Cell membrane</keyword>
<evidence type="ECO:0000256" key="3">
    <source>
        <dbReference type="ARBA" id="ARBA00022679"/>
    </source>
</evidence>
<proteinExistence type="predicted"/>
<accession>A0A502CEW4</accession>
<protein>
    <submittedName>
        <fullName evidence="10">Glycosyltransferase</fullName>
    </submittedName>
</protein>
<dbReference type="InterPro" id="IPR001173">
    <property type="entry name" value="Glyco_trans_2-like"/>
</dbReference>
<keyword evidence="6 8" id="KW-1133">Transmembrane helix</keyword>